<accession>A0ABW2B0J2</accession>
<evidence type="ECO:0000313" key="2">
    <source>
        <dbReference type="EMBL" id="MFC6759199.1"/>
    </source>
</evidence>
<dbReference type="EMBL" id="JBHSWG010000001">
    <property type="protein sequence ID" value="MFC6759199.1"/>
    <property type="molecule type" value="Genomic_DNA"/>
</dbReference>
<comment type="caution">
    <text evidence="2">The sequence shown here is derived from an EMBL/GenBank/DDBJ whole genome shotgun (WGS) entry which is preliminary data.</text>
</comment>
<keyword evidence="3" id="KW-1185">Reference proteome</keyword>
<evidence type="ECO:0000313" key="3">
    <source>
        <dbReference type="Proteomes" id="UP001596353"/>
    </source>
</evidence>
<feature type="domain" description="YjiS-like" evidence="1">
    <location>
        <begin position="22"/>
        <end position="57"/>
    </location>
</feature>
<organism evidence="2 3">
    <name type="scientific">Sulfitobacter porphyrae</name>
    <dbReference type="NCBI Taxonomy" id="1246864"/>
    <lineage>
        <taxon>Bacteria</taxon>
        <taxon>Pseudomonadati</taxon>
        <taxon>Pseudomonadota</taxon>
        <taxon>Alphaproteobacteria</taxon>
        <taxon>Rhodobacterales</taxon>
        <taxon>Roseobacteraceae</taxon>
        <taxon>Sulfitobacter</taxon>
    </lineage>
</organism>
<name>A0ABW2B0J2_9RHOB</name>
<dbReference type="InterPro" id="IPR009506">
    <property type="entry name" value="YjiS-like"/>
</dbReference>
<sequence length="76" mass="8810">MAQLFDSASSRGRALNTRRISLWARFQHLRAIARSRQSLRQLDSHQLQDIGLNATEAEREARRLPWDAPGHWMSGR</sequence>
<dbReference type="Pfam" id="PF06568">
    <property type="entry name" value="YjiS-like"/>
    <property type="match status" value="1"/>
</dbReference>
<dbReference type="Proteomes" id="UP001596353">
    <property type="component" value="Unassembled WGS sequence"/>
</dbReference>
<gene>
    <name evidence="2" type="ORF">ACFQFQ_06335</name>
</gene>
<protein>
    <submittedName>
        <fullName evidence="2">DUF1127 domain-containing protein</fullName>
    </submittedName>
</protein>
<evidence type="ECO:0000259" key="1">
    <source>
        <dbReference type="Pfam" id="PF06568"/>
    </source>
</evidence>
<proteinExistence type="predicted"/>
<reference evidence="3" key="1">
    <citation type="journal article" date="2019" name="Int. J. Syst. Evol. Microbiol.">
        <title>The Global Catalogue of Microorganisms (GCM) 10K type strain sequencing project: providing services to taxonomists for standard genome sequencing and annotation.</title>
        <authorList>
            <consortium name="The Broad Institute Genomics Platform"/>
            <consortium name="The Broad Institute Genome Sequencing Center for Infectious Disease"/>
            <person name="Wu L."/>
            <person name="Ma J."/>
        </authorList>
    </citation>
    <scope>NUCLEOTIDE SEQUENCE [LARGE SCALE GENOMIC DNA]</scope>
    <source>
        <strain evidence="3">CCUG 66188</strain>
    </source>
</reference>